<dbReference type="PANTHER" id="PTHR42850">
    <property type="entry name" value="METALLOPHOSPHOESTERASE"/>
    <property type="match status" value="1"/>
</dbReference>
<accession>A0ABP8NQ35</accession>
<comment type="caution">
    <text evidence="2">The sequence shown here is derived from an EMBL/GenBank/DDBJ whole genome shotgun (WGS) entry which is preliminary data.</text>
</comment>
<dbReference type="EMBL" id="BAABGA010000120">
    <property type="protein sequence ID" value="GAA4471004.1"/>
    <property type="molecule type" value="Genomic_DNA"/>
</dbReference>
<proteinExistence type="predicted"/>
<sequence>MRQFAIGDIHGCAKALRSLIETIAPTADDELIFLGDYIDRGPDSKNVIDQILELQNRCRVIALRGNHEIMLMGVTAGLDDTIWRNSGGHATLASYGGSLQKIPDDHIDFFRSLRAFYEVEESIFVHANYVHSVAMPLQDEATMFWKHLDFPLPLPHCSGKRVFLGHTPQPGGNVLDSGYFVCIDTYCFGGGYLTAIEPATGETIQTDRHGHARRTPMRTIVDRFGRATRFLGSKFQSIKRPKSR</sequence>
<dbReference type="InterPro" id="IPR029052">
    <property type="entry name" value="Metallo-depent_PP-like"/>
</dbReference>
<evidence type="ECO:0000313" key="3">
    <source>
        <dbReference type="Proteomes" id="UP001500840"/>
    </source>
</evidence>
<dbReference type="SUPFAM" id="SSF56300">
    <property type="entry name" value="Metallo-dependent phosphatases"/>
    <property type="match status" value="1"/>
</dbReference>
<dbReference type="PANTHER" id="PTHR42850:SF4">
    <property type="entry name" value="ZINC-DEPENDENT ENDOPOLYPHOSPHATASE"/>
    <property type="match status" value="1"/>
</dbReference>
<dbReference type="Gene3D" id="3.60.21.10">
    <property type="match status" value="1"/>
</dbReference>
<feature type="domain" description="Calcineurin-like phosphoesterase" evidence="1">
    <location>
        <begin position="2"/>
        <end position="173"/>
    </location>
</feature>
<protein>
    <submittedName>
        <fullName evidence="2">Metallophosphoesterase family protein</fullName>
    </submittedName>
</protein>
<dbReference type="InterPro" id="IPR004843">
    <property type="entry name" value="Calcineurin-like_PHP"/>
</dbReference>
<dbReference type="CDD" id="cd00144">
    <property type="entry name" value="MPP_PPP_family"/>
    <property type="match status" value="1"/>
</dbReference>
<dbReference type="InterPro" id="IPR050126">
    <property type="entry name" value="Ap4A_hydrolase"/>
</dbReference>
<dbReference type="RefSeq" id="WP_339942947.1">
    <property type="nucleotide sequence ID" value="NZ_BAABGA010000120.1"/>
</dbReference>
<evidence type="ECO:0000259" key="1">
    <source>
        <dbReference type="Pfam" id="PF00149"/>
    </source>
</evidence>
<name>A0ABP8NQ35_9BACT</name>
<organism evidence="2 3">
    <name type="scientific">Novipirellula rosea</name>
    <dbReference type="NCBI Taxonomy" id="1031540"/>
    <lineage>
        <taxon>Bacteria</taxon>
        <taxon>Pseudomonadati</taxon>
        <taxon>Planctomycetota</taxon>
        <taxon>Planctomycetia</taxon>
        <taxon>Pirellulales</taxon>
        <taxon>Pirellulaceae</taxon>
        <taxon>Novipirellula</taxon>
    </lineage>
</organism>
<gene>
    <name evidence="2" type="ORF">GCM10023156_64920</name>
</gene>
<reference evidence="3" key="1">
    <citation type="journal article" date="2019" name="Int. J. Syst. Evol. Microbiol.">
        <title>The Global Catalogue of Microorganisms (GCM) 10K type strain sequencing project: providing services to taxonomists for standard genome sequencing and annotation.</title>
        <authorList>
            <consortium name="The Broad Institute Genomics Platform"/>
            <consortium name="The Broad Institute Genome Sequencing Center for Infectious Disease"/>
            <person name="Wu L."/>
            <person name="Ma J."/>
        </authorList>
    </citation>
    <scope>NUCLEOTIDE SEQUENCE [LARGE SCALE GENOMIC DNA]</scope>
    <source>
        <strain evidence="3">JCM 17759</strain>
    </source>
</reference>
<evidence type="ECO:0000313" key="2">
    <source>
        <dbReference type="EMBL" id="GAA4471004.1"/>
    </source>
</evidence>
<dbReference type="Pfam" id="PF00149">
    <property type="entry name" value="Metallophos"/>
    <property type="match status" value="1"/>
</dbReference>
<keyword evidence="3" id="KW-1185">Reference proteome</keyword>
<dbReference type="Proteomes" id="UP001500840">
    <property type="component" value="Unassembled WGS sequence"/>
</dbReference>